<evidence type="ECO:0000313" key="2">
    <source>
        <dbReference type="Proteomes" id="UP000475545"/>
    </source>
</evidence>
<dbReference type="InterPro" id="IPR029045">
    <property type="entry name" value="ClpP/crotonase-like_dom_sf"/>
</dbReference>
<proteinExistence type="predicted"/>
<dbReference type="Gene3D" id="3.90.226.10">
    <property type="entry name" value="2-enoyl-CoA Hydratase, Chain A, domain 1"/>
    <property type="match status" value="1"/>
</dbReference>
<accession>A0A6L7GZ29</accession>
<dbReference type="EMBL" id="WMBR01000009">
    <property type="protein sequence ID" value="MXP24178.1"/>
    <property type="molecule type" value="Genomic_DNA"/>
</dbReference>
<dbReference type="GO" id="GO:0003824">
    <property type="term" value="F:catalytic activity"/>
    <property type="evidence" value="ECO:0007669"/>
    <property type="project" value="UniProtKB-ARBA"/>
</dbReference>
<gene>
    <name evidence="1" type="ORF">GIY30_22865</name>
</gene>
<organism evidence="1 2">
    <name type="scientific">Gordonia mangrovi</name>
    <dbReference type="NCBI Taxonomy" id="2665643"/>
    <lineage>
        <taxon>Bacteria</taxon>
        <taxon>Bacillati</taxon>
        <taxon>Actinomycetota</taxon>
        <taxon>Actinomycetes</taxon>
        <taxon>Mycobacteriales</taxon>
        <taxon>Gordoniaceae</taxon>
        <taxon>Gordonia</taxon>
    </lineage>
</organism>
<dbReference type="AlphaFoldDB" id="A0A6L7GZ29"/>
<comment type="caution">
    <text evidence="1">The sequence shown here is derived from an EMBL/GenBank/DDBJ whole genome shotgun (WGS) entry which is preliminary data.</text>
</comment>
<evidence type="ECO:0000313" key="1">
    <source>
        <dbReference type="EMBL" id="MXP24178.1"/>
    </source>
</evidence>
<dbReference type="GO" id="GO:0006635">
    <property type="term" value="P:fatty acid beta-oxidation"/>
    <property type="evidence" value="ECO:0007669"/>
    <property type="project" value="TreeGrafter"/>
</dbReference>
<dbReference type="SUPFAM" id="SSF52096">
    <property type="entry name" value="ClpP/crotonase"/>
    <property type="match status" value="1"/>
</dbReference>
<dbReference type="Pfam" id="PF00378">
    <property type="entry name" value="ECH_1"/>
    <property type="match status" value="1"/>
</dbReference>
<dbReference type="InterPro" id="IPR001753">
    <property type="entry name" value="Enoyl-CoA_hydra/iso"/>
</dbReference>
<dbReference type="CDD" id="cd06558">
    <property type="entry name" value="crotonase-like"/>
    <property type="match status" value="1"/>
</dbReference>
<dbReference type="RefSeq" id="WP_267905267.1">
    <property type="nucleotide sequence ID" value="NZ_WMBR01000009.1"/>
</dbReference>
<reference evidence="1 2" key="1">
    <citation type="submission" date="2019-11" db="EMBL/GenBank/DDBJ databases">
        <title>Gordonia sp. nov., a novel actinobacterium isolated from mangrove soil in Hainan.</title>
        <authorList>
            <person name="Huang X."/>
            <person name="Xie Y."/>
            <person name="Chu X."/>
            <person name="Xiao K."/>
        </authorList>
    </citation>
    <scope>NUCLEOTIDE SEQUENCE [LARGE SCALE GENOMIC DNA]</scope>
    <source>
        <strain evidence="1 2">HNM0687</strain>
    </source>
</reference>
<name>A0A6L7GZ29_9ACTN</name>
<protein>
    <recommendedName>
        <fullName evidence="3">Enoyl-CoA hydratase</fullName>
    </recommendedName>
</protein>
<evidence type="ECO:0008006" key="3">
    <source>
        <dbReference type="Google" id="ProtNLM"/>
    </source>
</evidence>
<sequence>MNHVRTQDFSVIRCASADGIRHIQLSDAERNNTLGPQMVMELRTAIEKSTASETLLFSAEGRNFCAGGDHDELAKLSTDEFRAYVTGLKSLFGEILTASPSVVCVQRAAVGGGAELALRADLILAGDDAYFQFPQLSVGARVGAETLALLISRVGLGKARRWCLTGERIDAPSALKAGLIDDVVEPSELLSVGTDLAKKLAELSGAGVSRFKSTVNSLIVPADHSGIAVR</sequence>
<keyword evidence="2" id="KW-1185">Reference proteome</keyword>
<dbReference type="Proteomes" id="UP000475545">
    <property type="component" value="Unassembled WGS sequence"/>
</dbReference>
<dbReference type="PANTHER" id="PTHR11941:SF54">
    <property type="entry name" value="ENOYL-COA HYDRATASE, MITOCHONDRIAL"/>
    <property type="match status" value="1"/>
</dbReference>
<dbReference type="PANTHER" id="PTHR11941">
    <property type="entry name" value="ENOYL-COA HYDRATASE-RELATED"/>
    <property type="match status" value="1"/>
</dbReference>